<protein>
    <submittedName>
        <fullName evidence="1">Uncharacterized protein</fullName>
    </submittedName>
</protein>
<reference evidence="1 2" key="1">
    <citation type="submission" date="2018-06" db="EMBL/GenBank/DDBJ databases">
        <authorList>
            <consortium name="Pathogen Informatics"/>
            <person name="Doyle S."/>
        </authorList>
    </citation>
    <scope>NUCLEOTIDE SEQUENCE [LARGE SCALE GENOMIC DNA]</scope>
    <source>
        <strain evidence="1 2">NCTC11801</strain>
    </source>
</reference>
<evidence type="ECO:0000313" key="2">
    <source>
        <dbReference type="Proteomes" id="UP000254208"/>
    </source>
</evidence>
<proteinExistence type="predicted"/>
<sequence length="281" mass="32743">MKISISKRDDNLLELKDYHESISGNIKELHVELDTLTEQTLKIETEHESIFLAESYKLESKLTYVEYIQSKIYIDRVKIYIHTVKNALDKYQQLQDKLRFYIENPEEIKNITPNIAECYDNVTESIRNYPSISSRLHRLLSTFDSKVSQLITDAKEYTLTFHSSLANLRYTASDISYSIGSLQQYKQSDEELEINNAENDELEIITEYRQKMDMSSDKLIHDSTKEGDAISYENKIKSELHIESGNLTENISGFYSREKILSNIVSHNNIIESIFLPIPIY</sequence>
<dbReference type="AlphaFoldDB" id="A0A379FUU7"/>
<accession>A0A379FUU7</accession>
<gene>
    <name evidence="1" type="ORF">NCTC11801_03391</name>
</gene>
<organism evidence="1 2">
    <name type="scientific">Providencia rettgeri</name>
    <dbReference type="NCBI Taxonomy" id="587"/>
    <lineage>
        <taxon>Bacteria</taxon>
        <taxon>Pseudomonadati</taxon>
        <taxon>Pseudomonadota</taxon>
        <taxon>Gammaproteobacteria</taxon>
        <taxon>Enterobacterales</taxon>
        <taxon>Morganellaceae</taxon>
        <taxon>Providencia</taxon>
    </lineage>
</organism>
<dbReference type="RefSeq" id="WP_115167727.1">
    <property type="nucleotide sequence ID" value="NZ_ABEXOC020000014.1"/>
</dbReference>
<name>A0A379FUU7_PRORE</name>
<dbReference type="GeneID" id="93674076"/>
<evidence type="ECO:0000313" key="1">
    <source>
        <dbReference type="EMBL" id="SUC32412.1"/>
    </source>
</evidence>
<dbReference type="EMBL" id="UGTZ01000001">
    <property type="protein sequence ID" value="SUC32412.1"/>
    <property type="molecule type" value="Genomic_DNA"/>
</dbReference>
<dbReference type="Proteomes" id="UP000254208">
    <property type="component" value="Unassembled WGS sequence"/>
</dbReference>